<evidence type="ECO:0000256" key="1">
    <source>
        <dbReference type="SAM" id="Phobius"/>
    </source>
</evidence>
<reference evidence="2 3" key="1">
    <citation type="journal article" date="2017" name="ISME J.">
        <title>Potential for microbial H2 and metal transformations associated with novel bacteria and archaea in deep terrestrial subsurface sediments.</title>
        <authorList>
            <person name="Hernsdorf A.W."/>
            <person name="Amano Y."/>
            <person name="Miyakawa K."/>
            <person name="Ise K."/>
            <person name="Suzuki Y."/>
            <person name="Anantharaman K."/>
            <person name="Probst A."/>
            <person name="Burstein D."/>
            <person name="Thomas B.C."/>
            <person name="Banfield J.F."/>
        </authorList>
    </citation>
    <scope>NUCLEOTIDE SEQUENCE [LARGE SCALE GENOMIC DNA]</scope>
    <source>
        <strain evidence="2">HGW-Wallbacteria-1</strain>
    </source>
</reference>
<protein>
    <submittedName>
        <fullName evidence="2">Uncharacterized protein</fullName>
    </submittedName>
</protein>
<proteinExistence type="predicted"/>
<accession>A0A2N1PU54</accession>
<evidence type="ECO:0000313" key="3">
    <source>
        <dbReference type="Proteomes" id="UP000233256"/>
    </source>
</evidence>
<feature type="transmembrane region" description="Helical" evidence="1">
    <location>
        <begin position="46"/>
        <end position="64"/>
    </location>
</feature>
<dbReference type="EMBL" id="PGXC01000001">
    <property type="protein sequence ID" value="PKK91860.1"/>
    <property type="molecule type" value="Genomic_DNA"/>
</dbReference>
<dbReference type="Proteomes" id="UP000233256">
    <property type="component" value="Unassembled WGS sequence"/>
</dbReference>
<feature type="transmembrane region" description="Helical" evidence="1">
    <location>
        <begin position="84"/>
        <end position="108"/>
    </location>
</feature>
<feature type="transmembrane region" description="Helical" evidence="1">
    <location>
        <begin position="21"/>
        <end position="40"/>
    </location>
</feature>
<gene>
    <name evidence="2" type="ORF">CVV64_00075</name>
</gene>
<sequence>MNREVSDRICRFYIDNARLIGFFYCVLPSLIAYGYGFVSVPFRQIYLVRLALTVILGGSIGAIANRMGVELWICKYRSELSATVLDGMIIGGVAGSATAMVPAISLLIDSNHIEDAKWLVILSWPLFFLVGAIIGGVIARYAILRLDR</sequence>
<evidence type="ECO:0000313" key="2">
    <source>
        <dbReference type="EMBL" id="PKK91860.1"/>
    </source>
</evidence>
<dbReference type="AlphaFoldDB" id="A0A2N1PU54"/>
<name>A0A2N1PU54_9BACT</name>
<comment type="caution">
    <text evidence="2">The sequence shown here is derived from an EMBL/GenBank/DDBJ whole genome shotgun (WGS) entry which is preliminary data.</text>
</comment>
<organism evidence="2 3">
    <name type="scientific">Candidatus Wallbacteria bacterium HGW-Wallbacteria-1</name>
    <dbReference type="NCBI Taxonomy" id="2013854"/>
    <lineage>
        <taxon>Bacteria</taxon>
        <taxon>Candidatus Walliibacteriota</taxon>
    </lineage>
</organism>
<keyword evidence="1" id="KW-0812">Transmembrane</keyword>
<keyword evidence="1" id="KW-1133">Transmembrane helix</keyword>
<keyword evidence="1" id="KW-0472">Membrane</keyword>
<feature type="transmembrane region" description="Helical" evidence="1">
    <location>
        <begin position="120"/>
        <end position="143"/>
    </location>
</feature>